<dbReference type="Proteomes" id="UP001177003">
    <property type="component" value="Chromosome 5"/>
</dbReference>
<dbReference type="EMBL" id="OX465081">
    <property type="protein sequence ID" value="CAI9284499.1"/>
    <property type="molecule type" value="Genomic_DNA"/>
</dbReference>
<evidence type="ECO:0000313" key="2">
    <source>
        <dbReference type="EMBL" id="CAI9284499.1"/>
    </source>
</evidence>
<evidence type="ECO:0000313" key="3">
    <source>
        <dbReference type="Proteomes" id="UP001177003"/>
    </source>
</evidence>
<evidence type="ECO:0000256" key="1">
    <source>
        <dbReference type="SAM" id="MobiDB-lite"/>
    </source>
</evidence>
<proteinExistence type="predicted"/>
<feature type="compositionally biased region" description="Basic and acidic residues" evidence="1">
    <location>
        <begin position="79"/>
        <end position="100"/>
    </location>
</feature>
<gene>
    <name evidence="2" type="ORF">LSALG_LOCUS24022</name>
</gene>
<reference evidence="2" key="1">
    <citation type="submission" date="2023-04" db="EMBL/GenBank/DDBJ databases">
        <authorList>
            <person name="Vijverberg K."/>
            <person name="Xiong W."/>
            <person name="Schranz E."/>
        </authorList>
    </citation>
    <scope>NUCLEOTIDE SEQUENCE</scope>
</reference>
<accession>A0AA36E5V6</accession>
<name>A0AA36E5V6_LACSI</name>
<organism evidence="2 3">
    <name type="scientific">Lactuca saligna</name>
    <name type="common">Willowleaf lettuce</name>
    <dbReference type="NCBI Taxonomy" id="75948"/>
    <lineage>
        <taxon>Eukaryota</taxon>
        <taxon>Viridiplantae</taxon>
        <taxon>Streptophyta</taxon>
        <taxon>Embryophyta</taxon>
        <taxon>Tracheophyta</taxon>
        <taxon>Spermatophyta</taxon>
        <taxon>Magnoliopsida</taxon>
        <taxon>eudicotyledons</taxon>
        <taxon>Gunneridae</taxon>
        <taxon>Pentapetalae</taxon>
        <taxon>asterids</taxon>
        <taxon>campanulids</taxon>
        <taxon>Asterales</taxon>
        <taxon>Asteraceae</taxon>
        <taxon>Cichorioideae</taxon>
        <taxon>Cichorieae</taxon>
        <taxon>Lactucinae</taxon>
        <taxon>Lactuca</taxon>
    </lineage>
</organism>
<sequence length="100" mass="11229">MVGYVFIPRPPFLPTSPVNNYSISVRLFPLFSAGDILDERSSPFSIVGICFCLLMLPTITKTLMKECSKNTIGMGPNSQDKDKNTPHHVDVQDEDRFTYS</sequence>
<feature type="region of interest" description="Disordered" evidence="1">
    <location>
        <begin position="70"/>
        <end position="100"/>
    </location>
</feature>
<keyword evidence="3" id="KW-1185">Reference proteome</keyword>
<protein>
    <submittedName>
        <fullName evidence="2">Uncharacterized protein</fullName>
    </submittedName>
</protein>
<dbReference type="AlphaFoldDB" id="A0AA36E5V6"/>